<name>A0ACA9NHN2_9GLOM</name>
<proteinExistence type="predicted"/>
<keyword evidence="2" id="KW-1185">Reference proteome</keyword>
<gene>
    <name evidence="1" type="ORF">SPELUC_LOCUS8960</name>
</gene>
<evidence type="ECO:0000313" key="2">
    <source>
        <dbReference type="Proteomes" id="UP000789366"/>
    </source>
</evidence>
<feature type="non-terminal residue" evidence="1">
    <location>
        <position position="1"/>
    </location>
</feature>
<dbReference type="Proteomes" id="UP000789366">
    <property type="component" value="Unassembled WGS sequence"/>
</dbReference>
<dbReference type="EMBL" id="CAJVPW010014226">
    <property type="protein sequence ID" value="CAG8652260.1"/>
    <property type="molecule type" value="Genomic_DNA"/>
</dbReference>
<sequence>CFQKDVNRRGSPYLEKFTKFPRFSEISKPVLIGRSIFTNQNFPILQFPT</sequence>
<accession>A0ACA9NHN2</accession>
<organism evidence="1 2">
    <name type="scientific">Cetraspora pellucida</name>
    <dbReference type="NCBI Taxonomy" id="1433469"/>
    <lineage>
        <taxon>Eukaryota</taxon>
        <taxon>Fungi</taxon>
        <taxon>Fungi incertae sedis</taxon>
        <taxon>Mucoromycota</taxon>
        <taxon>Glomeromycotina</taxon>
        <taxon>Glomeromycetes</taxon>
        <taxon>Diversisporales</taxon>
        <taxon>Gigasporaceae</taxon>
        <taxon>Cetraspora</taxon>
    </lineage>
</organism>
<comment type="caution">
    <text evidence="1">The sequence shown here is derived from an EMBL/GenBank/DDBJ whole genome shotgun (WGS) entry which is preliminary data.</text>
</comment>
<protein>
    <submittedName>
        <fullName evidence="1">9467_t:CDS:1</fullName>
    </submittedName>
</protein>
<evidence type="ECO:0000313" key="1">
    <source>
        <dbReference type="EMBL" id="CAG8652260.1"/>
    </source>
</evidence>
<reference evidence="1" key="1">
    <citation type="submission" date="2021-06" db="EMBL/GenBank/DDBJ databases">
        <authorList>
            <person name="Kallberg Y."/>
            <person name="Tangrot J."/>
            <person name="Rosling A."/>
        </authorList>
    </citation>
    <scope>NUCLEOTIDE SEQUENCE</scope>
    <source>
        <strain evidence="1">28 12/20/2015</strain>
    </source>
</reference>